<accession>A0A1K2I8N3</accession>
<evidence type="ECO:0000313" key="1">
    <source>
        <dbReference type="EMBL" id="SFZ88717.1"/>
    </source>
</evidence>
<proteinExistence type="predicted"/>
<organism evidence="1">
    <name type="scientific">Loigolactobacillus rennini</name>
    <dbReference type="NCBI Taxonomy" id="238013"/>
    <lineage>
        <taxon>Bacteria</taxon>
        <taxon>Bacillati</taxon>
        <taxon>Bacillota</taxon>
        <taxon>Bacilli</taxon>
        <taxon>Lactobacillales</taxon>
        <taxon>Lactobacillaceae</taxon>
        <taxon>Loigolactobacillus</taxon>
    </lineage>
</organism>
<protein>
    <submittedName>
        <fullName evidence="1">Uncharacterized protein</fullName>
    </submittedName>
</protein>
<dbReference type="Pfam" id="PF14272">
    <property type="entry name" value="Gly_rich_SFCGS"/>
    <property type="match status" value="1"/>
</dbReference>
<dbReference type="NCBIfam" id="TIGR03577">
    <property type="entry name" value="EF_0830"/>
    <property type="match status" value="1"/>
</dbReference>
<dbReference type="EMBL" id="LT634362">
    <property type="protein sequence ID" value="SFZ88717.1"/>
    <property type="molecule type" value="Genomic_DNA"/>
</dbReference>
<name>A0A1K2I8N3_9LACO</name>
<dbReference type="AlphaFoldDB" id="A0A1K2I8N3"/>
<gene>
    <name evidence="1" type="ORF">LREN565_1830</name>
</gene>
<reference evidence="1" key="1">
    <citation type="submission" date="2016-11" db="EMBL/GenBank/DDBJ databases">
        <authorList>
            <person name="Jaros S."/>
            <person name="Januszkiewicz K."/>
            <person name="Wedrychowicz H."/>
        </authorList>
    </citation>
    <scope>NUCLEOTIDE SEQUENCE</scope>
    <source>
        <strain evidence="1">ACA-DC 565</strain>
    </source>
</reference>
<sequence length="118" mass="12388">MVKVIIADRMGKGQNVARGVEAAGGEAIVVPGMGADMRLGDVMQEKKGDLGISFCGSGGAGAITANTKYGYPERHGMRSIQGGVTAIEEGKTVLGFGFMDQEELGKKLVEAYNKKYSE</sequence>
<dbReference type="InterPro" id="IPR020034">
    <property type="entry name" value="CHP03577_EF0830/AHA3911"/>
</dbReference>